<name>A0AAD1XU61_EUPCR</name>
<dbReference type="AlphaFoldDB" id="A0AAD1XU61"/>
<keyword evidence="4" id="KW-1185">Reference proteome</keyword>
<dbReference type="InterPro" id="IPR027417">
    <property type="entry name" value="P-loop_NTPase"/>
</dbReference>
<dbReference type="Gene3D" id="3.40.50.300">
    <property type="entry name" value="P-loop containing nucleotide triphosphate hydrolases"/>
    <property type="match status" value="1"/>
</dbReference>
<dbReference type="GO" id="GO:0003924">
    <property type="term" value="F:GTPase activity"/>
    <property type="evidence" value="ECO:0007669"/>
    <property type="project" value="InterPro"/>
</dbReference>
<comment type="caution">
    <text evidence="3">The sequence shown here is derived from an EMBL/GenBank/DDBJ whole genome shotgun (WGS) entry which is preliminary data.</text>
</comment>
<sequence>MVDFQIWNTSCERAYEPMVEEFYFGSHAIVVVYDITNRESFEQVDIHFSKIEKLNPYICTIALCGNKSDLEDERQVSYKEGKQLADCYGIQTFFETSAKEGTNITPLFTDLFKVHLESVKASKVSPKCIDQFKG</sequence>
<dbReference type="PROSITE" id="PS51419">
    <property type="entry name" value="RAB"/>
    <property type="match status" value="1"/>
</dbReference>
<keyword evidence="2" id="KW-0342">GTP-binding</keyword>
<dbReference type="SMART" id="SM00175">
    <property type="entry name" value="RAB"/>
    <property type="match status" value="1"/>
</dbReference>
<reference evidence="3" key="1">
    <citation type="submission" date="2023-07" db="EMBL/GenBank/DDBJ databases">
        <authorList>
            <consortium name="AG Swart"/>
            <person name="Singh M."/>
            <person name="Singh A."/>
            <person name="Seah K."/>
            <person name="Emmerich C."/>
        </authorList>
    </citation>
    <scope>NUCLEOTIDE SEQUENCE</scope>
    <source>
        <strain evidence="3">DP1</strain>
    </source>
</reference>
<dbReference type="SMART" id="SM00173">
    <property type="entry name" value="RAS"/>
    <property type="match status" value="1"/>
</dbReference>
<dbReference type="Proteomes" id="UP001295684">
    <property type="component" value="Unassembled WGS sequence"/>
</dbReference>
<dbReference type="PROSITE" id="PS51421">
    <property type="entry name" value="RAS"/>
    <property type="match status" value="1"/>
</dbReference>
<evidence type="ECO:0000313" key="4">
    <source>
        <dbReference type="Proteomes" id="UP001295684"/>
    </source>
</evidence>
<dbReference type="InterPro" id="IPR050227">
    <property type="entry name" value="Rab"/>
</dbReference>
<organism evidence="3 4">
    <name type="scientific">Euplotes crassus</name>
    <dbReference type="NCBI Taxonomy" id="5936"/>
    <lineage>
        <taxon>Eukaryota</taxon>
        <taxon>Sar</taxon>
        <taxon>Alveolata</taxon>
        <taxon>Ciliophora</taxon>
        <taxon>Intramacronucleata</taxon>
        <taxon>Spirotrichea</taxon>
        <taxon>Hypotrichia</taxon>
        <taxon>Euplotida</taxon>
        <taxon>Euplotidae</taxon>
        <taxon>Moneuplotes</taxon>
    </lineage>
</organism>
<evidence type="ECO:0000256" key="1">
    <source>
        <dbReference type="ARBA" id="ARBA00022741"/>
    </source>
</evidence>
<dbReference type="SUPFAM" id="SSF52540">
    <property type="entry name" value="P-loop containing nucleoside triphosphate hydrolases"/>
    <property type="match status" value="1"/>
</dbReference>
<dbReference type="PRINTS" id="PR00449">
    <property type="entry name" value="RASTRNSFRMNG"/>
</dbReference>
<dbReference type="CDD" id="cd00154">
    <property type="entry name" value="Rab"/>
    <property type="match status" value="1"/>
</dbReference>
<dbReference type="InterPro" id="IPR001806">
    <property type="entry name" value="Small_GTPase"/>
</dbReference>
<protein>
    <submittedName>
        <fullName evidence="3">Uncharacterized protein</fullName>
    </submittedName>
</protein>
<dbReference type="FunFam" id="3.40.50.300:FF:001447">
    <property type="entry name" value="Ras-related protein Rab-1B"/>
    <property type="match status" value="1"/>
</dbReference>
<dbReference type="PANTHER" id="PTHR47977">
    <property type="entry name" value="RAS-RELATED PROTEIN RAB"/>
    <property type="match status" value="1"/>
</dbReference>
<keyword evidence="1" id="KW-0547">Nucleotide-binding</keyword>
<evidence type="ECO:0000256" key="2">
    <source>
        <dbReference type="ARBA" id="ARBA00023134"/>
    </source>
</evidence>
<accession>A0AAD1XU61</accession>
<dbReference type="Pfam" id="PF00071">
    <property type="entry name" value="Ras"/>
    <property type="match status" value="1"/>
</dbReference>
<dbReference type="EMBL" id="CAMPGE010020856">
    <property type="protein sequence ID" value="CAI2379047.1"/>
    <property type="molecule type" value="Genomic_DNA"/>
</dbReference>
<proteinExistence type="predicted"/>
<gene>
    <name evidence="3" type="ORF">ECRASSUSDP1_LOCUS20454</name>
</gene>
<dbReference type="GO" id="GO:0005525">
    <property type="term" value="F:GTP binding"/>
    <property type="evidence" value="ECO:0007669"/>
    <property type="project" value="UniProtKB-KW"/>
</dbReference>
<evidence type="ECO:0000313" key="3">
    <source>
        <dbReference type="EMBL" id="CAI2379047.1"/>
    </source>
</evidence>